<proteinExistence type="predicted"/>
<evidence type="ECO:0000313" key="1">
    <source>
        <dbReference type="EMBL" id="PIO69139.1"/>
    </source>
</evidence>
<evidence type="ECO:0000313" key="2">
    <source>
        <dbReference type="Proteomes" id="UP000230423"/>
    </source>
</evidence>
<accession>A0A2G9UFW6</accession>
<organism evidence="1 2">
    <name type="scientific">Teladorsagia circumcincta</name>
    <name type="common">Brown stomach worm</name>
    <name type="synonym">Ostertagia circumcincta</name>
    <dbReference type="NCBI Taxonomy" id="45464"/>
    <lineage>
        <taxon>Eukaryota</taxon>
        <taxon>Metazoa</taxon>
        <taxon>Ecdysozoa</taxon>
        <taxon>Nematoda</taxon>
        <taxon>Chromadorea</taxon>
        <taxon>Rhabditida</taxon>
        <taxon>Rhabditina</taxon>
        <taxon>Rhabditomorpha</taxon>
        <taxon>Strongyloidea</taxon>
        <taxon>Trichostrongylidae</taxon>
        <taxon>Teladorsagia</taxon>
    </lineage>
</organism>
<reference evidence="1 2" key="1">
    <citation type="submission" date="2015-09" db="EMBL/GenBank/DDBJ databases">
        <title>Draft genome of the parasitic nematode Teladorsagia circumcincta isolate WARC Sus (inbred).</title>
        <authorList>
            <person name="Mitreva M."/>
        </authorList>
    </citation>
    <scope>NUCLEOTIDE SEQUENCE [LARGE SCALE GENOMIC DNA]</scope>
    <source>
        <strain evidence="1 2">S</strain>
    </source>
</reference>
<name>A0A2G9UFW6_TELCI</name>
<sequence>MPLSKALEWSGCQRNERRCQAHLAEEIGKDPNEMACIAVTKSLKKCVASVELINDRLMAVKIDTGGYFSCTQASCLRNEKDECRLSFDDAIRPSLEDERAVWYVGNDGMKEDHYAGLIGAVKV</sequence>
<dbReference type="AlphaFoldDB" id="A0A2G9UFW6"/>
<dbReference type="EMBL" id="KZ346769">
    <property type="protein sequence ID" value="PIO69139.1"/>
    <property type="molecule type" value="Genomic_DNA"/>
</dbReference>
<keyword evidence="2" id="KW-1185">Reference proteome</keyword>
<gene>
    <name evidence="1" type="ORF">TELCIR_09048</name>
</gene>
<protein>
    <submittedName>
        <fullName evidence="1">Uncharacterized protein</fullName>
    </submittedName>
</protein>
<dbReference type="Proteomes" id="UP000230423">
    <property type="component" value="Unassembled WGS sequence"/>
</dbReference>